<geneLocation type="plasmid" evidence="1 2">
    <name>unnamed1</name>
</geneLocation>
<protein>
    <submittedName>
        <fullName evidence="1">DUF4142 domain-containing protein</fullName>
    </submittedName>
</protein>
<reference evidence="1" key="1">
    <citation type="submission" date="2024-10" db="EMBL/GenBank/DDBJ databases">
        <title>Strain of Rhizobium-related bacteria isolated fromm roots of Vavilovia formosa.</title>
        <authorList>
            <person name="Kimeklis A."/>
            <person name="Afonin A."/>
        </authorList>
    </citation>
    <scope>NUCLEOTIDE SEQUENCE</scope>
    <source>
        <strain evidence="1">Vaf12</strain>
    </source>
</reference>
<evidence type="ECO:0000313" key="1">
    <source>
        <dbReference type="EMBL" id="XKQ43214.1"/>
    </source>
</evidence>
<evidence type="ECO:0000313" key="2">
    <source>
        <dbReference type="Proteomes" id="UP000076193"/>
    </source>
</evidence>
<sequence>MNHYDKPNQSLGRSRMNGAAADQRKAGDRLKATLEAKGGAPVEPVKLAPKHKKMLDQLESAKDKEFDMQAQAHMEAVGLLRTYVGSGESQSLVGFAEERFRVAFAASYHAFSRQQLGNNEVVARFSMIRQ</sequence>
<gene>
    <name evidence="1" type="ORF">A4A59_026870</name>
</gene>
<proteinExistence type="predicted"/>
<dbReference type="EMBL" id="CP171845">
    <property type="protein sequence ID" value="XKQ43214.1"/>
    <property type="molecule type" value="Genomic_DNA"/>
</dbReference>
<organism evidence="1 2">
    <name type="scientific">Rhizobium leguminosarum</name>
    <dbReference type="NCBI Taxonomy" id="384"/>
    <lineage>
        <taxon>Bacteria</taxon>
        <taxon>Pseudomonadati</taxon>
        <taxon>Pseudomonadota</taxon>
        <taxon>Alphaproteobacteria</taxon>
        <taxon>Hyphomicrobiales</taxon>
        <taxon>Rhizobiaceae</taxon>
        <taxon>Rhizobium/Agrobacterium group</taxon>
        <taxon>Rhizobium</taxon>
    </lineage>
</organism>
<accession>A0ACD5FCV6</accession>
<dbReference type="Proteomes" id="UP000076193">
    <property type="component" value="Plasmid unnamed1"/>
</dbReference>
<keyword evidence="1" id="KW-0614">Plasmid</keyword>
<name>A0ACD5FCV6_RHILE</name>